<evidence type="ECO:0000256" key="12">
    <source>
        <dbReference type="ARBA" id="ARBA00023201"/>
    </source>
</evidence>
<keyword evidence="10 13" id="KW-0406">Ion transport</keyword>
<keyword evidence="11 14" id="KW-0472">Membrane</keyword>
<dbReference type="InterPro" id="IPR002090">
    <property type="entry name" value="NHE-6/7/9"/>
</dbReference>
<evidence type="ECO:0000313" key="16">
    <source>
        <dbReference type="EMBL" id="AKN21461.1"/>
    </source>
</evidence>
<dbReference type="PRINTS" id="PR01088">
    <property type="entry name" value="NAHEXCHNGR6"/>
</dbReference>
<evidence type="ECO:0000256" key="5">
    <source>
        <dbReference type="ARBA" id="ARBA00022475"/>
    </source>
</evidence>
<protein>
    <recommendedName>
        <fullName evidence="13">Sodium/hydrogen exchanger</fullName>
    </recommendedName>
</protein>
<feature type="transmembrane region" description="Helical" evidence="14">
    <location>
        <begin position="404"/>
        <end position="431"/>
    </location>
</feature>
<dbReference type="GO" id="GO:0055038">
    <property type="term" value="C:recycling endosome membrane"/>
    <property type="evidence" value="ECO:0007669"/>
    <property type="project" value="UniProtKB-SubCell"/>
</dbReference>
<evidence type="ECO:0000256" key="13">
    <source>
        <dbReference type="RuleBase" id="RU003722"/>
    </source>
</evidence>
<feature type="transmembrane region" description="Helical" evidence="14">
    <location>
        <begin position="291"/>
        <end position="314"/>
    </location>
</feature>
<dbReference type="PRINTS" id="PR01084">
    <property type="entry name" value="NAHEXCHNGR"/>
</dbReference>
<evidence type="ECO:0000256" key="6">
    <source>
        <dbReference type="ARBA" id="ARBA00022692"/>
    </source>
</evidence>
<keyword evidence="5" id="KW-1003">Cell membrane</keyword>
<accession>A0A0H3YIW8</accession>
<dbReference type="InterPro" id="IPR006153">
    <property type="entry name" value="Cation/H_exchanger_TM"/>
</dbReference>
<gene>
    <name evidence="16" type="primary">slc9a-2</name>
</gene>
<feature type="transmembrane region" description="Helical" evidence="14">
    <location>
        <begin position="443"/>
        <end position="460"/>
    </location>
</feature>
<dbReference type="GO" id="GO:0005886">
    <property type="term" value="C:plasma membrane"/>
    <property type="evidence" value="ECO:0007669"/>
    <property type="project" value="UniProtKB-SubCell"/>
</dbReference>
<dbReference type="GO" id="GO:0015385">
    <property type="term" value="F:sodium:proton antiporter activity"/>
    <property type="evidence" value="ECO:0007669"/>
    <property type="project" value="InterPro"/>
</dbReference>
<dbReference type="InterPro" id="IPR018422">
    <property type="entry name" value="Cation/H_exchanger_CPA1"/>
</dbReference>
<dbReference type="InterPro" id="IPR004709">
    <property type="entry name" value="NaH_exchanger"/>
</dbReference>
<feature type="transmembrane region" description="Helical" evidence="14">
    <location>
        <begin position="326"/>
        <end position="353"/>
    </location>
</feature>
<evidence type="ECO:0000256" key="10">
    <source>
        <dbReference type="ARBA" id="ARBA00023065"/>
    </source>
</evidence>
<feature type="domain" description="Cation/H+ exchanger transmembrane" evidence="15">
    <location>
        <begin position="41"/>
        <end position="493"/>
    </location>
</feature>
<comment type="similarity">
    <text evidence="3 13">Belongs to the monovalent cation:proton antiporter 1 (CPA1) transporter (TC 2.A.36) family.</text>
</comment>
<reference evidence="16" key="1">
    <citation type="journal article" date="2015" name="Elife">
        <title>Stem cells and fluid flow drive cyst formation in an invertebrate excretory organ.</title>
        <authorList>
            <person name="Thi-Kim Vu H."/>
            <person name="Rink J.C."/>
            <person name="McKinney S.A."/>
            <person name="McClain M."/>
            <person name="Lakshmanaperumal N."/>
            <person name="Alexander R."/>
            <person name="Sanchez Alvarado A."/>
        </authorList>
    </citation>
    <scope>NUCLEOTIDE SEQUENCE</scope>
</reference>
<dbReference type="Pfam" id="PF00999">
    <property type="entry name" value="Na_H_Exchanger"/>
    <property type="match status" value="1"/>
</dbReference>
<keyword evidence="4 13" id="KW-0813">Transport</keyword>
<dbReference type="PANTHER" id="PTHR10110">
    <property type="entry name" value="SODIUM/HYDROGEN EXCHANGER"/>
    <property type="match status" value="1"/>
</dbReference>
<feature type="transmembrane region" description="Helical" evidence="14">
    <location>
        <begin position="30"/>
        <end position="49"/>
    </location>
</feature>
<comment type="subcellular location">
    <subcellularLocation>
        <location evidence="2">Cell membrane</location>
        <topology evidence="2">Multi-pass membrane protein</topology>
    </subcellularLocation>
    <subcellularLocation>
        <location evidence="1">Recycling endosome membrane</location>
        <topology evidence="1">Multi-pass membrane protein</topology>
    </subcellularLocation>
</comment>
<evidence type="ECO:0000256" key="14">
    <source>
        <dbReference type="SAM" id="Phobius"/>
    </source>
</evidence>
<keyword evidence="7" id="KW-0967">Endosome</keyword>
<feature type="transmembrane region" description="Helical" evidence="14">
    <location>
        <begin position="176"/>
        <end position="198"/>
    </location>
</feature>
<dbReference type="GO" id="GO:0015386">
    <property type="term" value="F:potassium:proton antiporter activity"/>
    <property type="evidence" value="ECO:0007669"/>
    <property type="project" value="TreeGrafter"/>
</dbReference>
<dbReference type="EMBL" id="KT163511">
    <property type="protein sequence ID" value="AKN21461.1"/>
    <property type="molecule type" value="mRNA"/>
</dbReference>
<proteinExistence type="evidence at transcript level"/>
<name>A0A0H3YIW8_SCHMD</name>
<evidence type="ECO:0000259" key="15">
    <source>
        <dbReference type="Pfam" id="PF00999"/>
    </source>
</evidence>
<dbReference type="PANTHER" id="PTHR10110:SF187">
    <property type="entry name" value="SODIUM_HYDROGEN EXCHANGER"/>
    <property type="match status" value="1"/>
</dbReference>
<evidence type="ECO:0000256" key="4">
    <source>
        <dbReference type="ARBA" id="ARBA00022448"/>
    </source>
</evidence>
<dbReference type="OrthoDB" id="196264at2759"/>
<evidence type="ECO:0000256" key="8">
    <source>
        <dbReference type="ARBA" id="ARBA00022989"/>
    </source>
</evidence>
<organism evidence="16">
    <name type="scientific">Schmidtea mediterranea</name>
    <name type="common">Freshwater planarian flatworm</name>
    <dbReference type="NCBI Taxonomy" id="79327"/>
    <lineage>
        <taxon>Eukaryota</taxon>
        <taxon>Metazoa</taxon>
        <taxon>Spiralia</taxon>
        <taxon>Lophotrochozoa</taxon>
        <taxon>Platyhelminthes</taxon>
        <taxon>Rhabditophora</taxon>
        <taxon>Seriata</taxon>
        <taxon>Tricladida</taxon>
        <taxon>Continenticola</taxon>
        <taxon>Geoplanoidea</taxon>
        <taxon>Dugesiidae</taxon>
        <taxon>Schmidtea</taxon>
    </lineage>
</organism>
<feature type="transmembrane region" description="Helical" evidence="14">
    <location>
        <begin position="147"/>
        <end position="164"/>
    </location>
</feature>
<keyword evidence="6 13" id="KW-0812">Transmembrane</keyword>
<evidence type="ECO:0000256" key="11">
    <source>
        <dbReference type="ARBA" id="ARBA00023136"/>
    </source>
</evidence>
<sequence length="677" mass="75964">MVSKCEALNEKILEQSREEKVQQNHKTDSLILLSFLILLIVSVITIWIFKHKRLRFVHETSCSLIYGLILGVIFYNLPIDVNKVTTTLQMPQSKTNCAYQLPPDNIILEMNLLNRTSPYTFKYRHVLNDHESDAKDLSRKATFDAEIFFNLLLPPIIFCAGYNMKKKHFFENLGAIASFAFLGTILSSLTIGGLCYGLSRTITSISDSIGFGECLLFGSFISATDPVTVLAIFNDINIEVDLYAFVFGESVLNDAVAIVLVNSVEQYGKIANNGEFNPFAILIAAKSFMTVFLGALSIGCVVGICTALVTKYTYLRDHPLLETSLFFLMSYCSFLIAEVAGASGIVASLFCGITQAHYTYNNLSEESQKWTKGIFELMSFLSENFVFVYIGVSNFTFRDHNWQPRFICIAIFAIIVGRAVNVYILSAMLNLGRKNKIKFNHQHMLMFAGVRGAMAFALAIRNTSSKVRQMFFSTTLVIVMVTVFICGGLTLPMINFLKIRIGKDNEITDSIPEPADDTTISDEQVLDLNERHKKKAFLIRMFAKLDCQFIKPLLTHSPPLLIDTCPLCCFTFAKFLTTSEQISRNSHLRISKNNISMDMTGDNMAYKSDRDLTSFNPGLPINVADNINVDINNHFKKHLSDQEFILTDTDDNAGYIEGEESGLYIQEYSAIPNTNSV</sequence>
<evidence type="ECO:0000256" key="2">
    <source>
        <dbReference type="ARBA" id="ARBA00004651"/>
    </source>
</evidence>
<dbReference type="NCBIfam" id="TIGR00840">
    <property type="entry name" value="b_cpa1"/>
    <property type="match status" value="1"/>
</dbReference>
<dbReference type="AlphaFoldDB" id="A0A0H3YIW8"/>
<evidence type="ECO:0000256" key="1">
    <source>
        <dbReference type="ARBA" id="ARBA00004195"/>
    </source>
</evidence>
<feature type="transmembrane region" description="Helical" evidence="14">
    <location>
        <begin position="472"/>
        <end position="494"/>
    </location>
</feature>
<evidence type="ECO:0000256" key="7">
    <source>
        <dbReference type="ARBA" id="ARBA00022753"/>
    </source>
</evidence>
<evidence type="ECO:0000256" key="9">
    <source>
        <dbReference type="ARBA" id="ARBA00023053"/>
    </source>
</evidence>
<dbReference type="Gene3D" id="6.10.140.1330">
    <property type="match status" value="1"/>
</dbReference>
<evidence type="ECO:0000256" key="3">
    <source>
        <dbReference type="ARBA" id="ARBA00007367"/>
    </source>
</evidence>
<dbReference type="GO" id="GO:0051453">
    <property type="term" value="P:regulation of intracellular pH"/>
    <property type="evidence" value="ECO:0007669"/>
    <property type="project" value="TreeGrafter"/>
</dbReference>
<keyword evidence="8 14" id="KW-1133">Transmembrane helix</keyword>
<dbReference type="GO" id="GO:0098719">
    <property type="term" value="P:sodium ion import across plasma membrane"/>
    <property type="evidence" value="ECO:0007669"/>
    <property type="project" value="TreeGrafter"/>
</dbReference>
<keyword evidence="12 13" id="KW-0739">Sodium transport</keyword>
<keyword evidence="9" id="KW-0915">Sodium</keyword>
<keyword evidence="13" id="KW-0050">Antiport</keyword>